<reference evidence="4" key="1">
    <citation type="submission" date="2025-08" db="UniProtKB">
        <authorList>
            <consortium name="RefSeq"/>
        </authorList>
    </citation>
    <scope>IDENTIFICATION</scope>
    <source>
        <tissue evidence="4">Adult</tissue>
    </source>
</reference>
<dbReference type="InterPro" id="IPR009882">
    <property type="entry name" value="Gypsy"/>
</dbReference>
<organism evidence="3 4">
    <name type="scientific">Bactrocera dorsalis</name>
    <name type="common">Oriental fruit fly</name>
    <name type="synonym">Dacus dorsalis</name>
    <dbReference type="NCBI Taxonomy" id="27457"/>
    <lineage>
        <taxon>Eukaryota</taxon>
        <taxon>Metazoa</taxon>
        <taxon>Ecdysozoa</taxon>
        <taxon>Arthropoda</taxon>
        <taxon>Hexapoda</taxon>
        <taxon>Insecta</taxon>
        <taxon>Pterygota</taxon>
        <taxon>Neoptera</taxon>
        <taxon>Endopterygota</taxon>
        <taxon>Diptera</taxon>
        <taxon>Brachycera</taxon>
        <taxon>Muscomorpha</taxon>
        <taxon>Tephritoidea</taxon>
        <taxon>Tephritidae</taxon>
        <taxon>Bactrocera</taxon>
        <taxon>Bactrocera</taxon>
    </lineage>
</organism>
<keyword evidence="1" id="KW-0812">Transmembrane</keyword>
<protein>
    <submittedName>
        <fullName evidence="4">Uncharacterized protein LOC125778946</fullName>
    </submittedName>
</protein>
<dbReference type="GeneID" id="125778946"/>
<evidence type="ECO:0000313" key="4">
    <source>
        <dbReference type="RefSeq" id="XP_049314802.1"/>
    </source>
</evidence>
<keyword evidence="1" id="KW-0472">Membrane</keyword>
<dbReference type="RefSeq" id="XP_049314802.1">
    <property type="nucleotide sequence ID" value="XM_049458845.1"/>
</dbReference>
<feature type="signal peptide" evidence="2">
    <location>
        <begin position="1"/>
        <end position="15"/>
    </location>
</feature>
<feature type="chain" id="PRO_5045233292" evidence="2">
    <location>
        <begin position="16"/>
        <end position="520"/>
    </location>
</feature>
<keyword evidence="1" id="KW-1133">Transmembrane helix</keyword>
<keyword evidence="3" id="KW-1185">Reference proteome</keyword>
<keyword evidence="2" id="KW-0732">Signal</keyword>
<gene>
    <name evidence="4" type="primary">LOC125778946</name>
</gene>
<evidence type="ECO:0000256" key="1">
    <source>
        <dbReference type="SAM" id="Phobius"/>
    </source>
</evidence>
<feature type="transmembrane region" description="Helical" evidence="1">
    <location>
        <begin position="444"/>
        <end position="467"/>
    </location>
</feature>
<proteinExistence type="predicted"/>
<evidence type="ECO:0000313" key="3">
    <source>
        <dbReference type="Proteomes" id="UP001652620"/>
    </source>
</evidence>
<evidence type="ECO:0000256" key="2">
    <source>
        <dbReference type="SAM" id="SignalP"/>
    </source>
</evidence>
<name>A0ABM3K009_BACDO</name>
<sequence>MQQVYLILFFLTCVATEVQILDYTSSYVITISRGTAKIQQGTFTILHPIDLAQYAISISNTHTFIQQNIPNHHNLYPILTHELRLTENILENITPTIKNKRAINAIGTIWKYVAGSPDHDDFEIIANNINDLNKNNNKQVYVNEAFNKRLNNLTNMVNKISNAIRKDVLLENEIVINLQNRVRLIKDELINIQNGIEWAKLGIVNPSILDKKEIEIALSKIREENIMFVSPEDALQFAKVSVLYSTNKKIIYLIKVPLTKKETYENIILRPVKKENSIINLEFKRILKNGKTIYGIVNDCENFNNIRICKDDQIKNISDTKCIPNLISSQNSTCVMSNNHHIPLIEEIESGVILLNNYNASIYIDETMRNLSGTFLIKFHNSTIKANNTIFSNIEASPLQMIPALMQPTPFESDRINLLSLEALNELQINNTEVISTIQKHLKIGGWSISVILSLIIVSIACLKFFLRNTKEITVWESQIPRTSLEPHTEIKLSSCIDIPKPIELEAPSKPPRLNNIPFF</sequence>
<accession>A0ABM3K009</accession>
<dbReference type="Proteomes" id="UP001652620">
    <property type="component" value="Chromosome 5"/>
</dbReference>
<dbReference type="Pfam" id="PF07253">
    <property type="entry name" value="Gypsy"/>
    <property type="match status" value="1"/>
</dbReference>